<sequence length="152" mass="16151">MTATTTSPALACLVQPYVFFQGRCEEAIGFYAAAIGAQVEQLMRFDESPDPAPEGLLQPGHEHKVMHAAVRIGHSVVLMSDGCGTEPPAAGFSLALQVPTKEAAERAFHALAEGGTVVMPLGPTFWSPCYGMLTDRFGIGWMVNTLEPFPAG</sequence>
<organism evidence="2 4">
    <name type="scientific">Caldimonas thermodepolymerans</name>
    <dbReference type="NCBI Taxonomy" id="215580"/>
    <lineage>
        <taxon>Bacteria</taxon>
        <taxon>Pseudomonadati</taxon>
        <taxon>Pseudomonadota</taxon>
        <taxon>Betaproteobacteria</taxon>
        <taxon>Burkholderiales</taxon>
        <taxon>Sphaerotilaceae</taxon>
        <taxon>Caldimonas</taxon>
    </lineage>
</organism>
<feature type="domain" description="Glyoxalase/fosfomycin resistance/dioxygenase" evidence="1">
    <location>
        <begin position="18"/>
        <end position="142"/>
    </location>
</feature>
<dbReference type="EMBL" id="PSNY01000015">
    <property type="protein sequence ID" value="PPE69115.1"/>
    <property type="molecule type" value="Genomic_DNA"/>
</dbReference>
<evidence type="ECO:0000313" key="4">
    <source>
        <dbReference type="Proteomes" id="UP000239406"/>
    </source>
</evidence>
<name>A0A2S5T273_9BURK</name>
<dbReference type="RefSeq" id="WP_104358292.1">
    <property type="nucleotide sequence ID" value="NZ_CALFFA010000006.1"/>
</dbReference>
<dbReference type="Proteomes" id="UP000294772">
    <property type="component" value="Unassembled WGS sequence"/>
</dbReference>
<dbReference type="InterPro" id="IPR004360">
    <property type="entry name" value="Glyas_Fos-R_dOase_dom"/>
</dbReference>
<accession>A0A2S5T273</accession>
<evidence type="ECO:0000259" key="1">
    <source>
        <dbReference type="Pfam" id="PF00903"/>
    </source>
</evidence>
<dbReference type="InterPro" id="IPR029068">
    <property type="entry name" value="Glyas_Bleomycin-R_OHBP_Dase"/>
</dbReference>
<dbReference type="CDD" id="cd06588">
    <property type="entry name" value="PhnB_like"/>
    <property type="match status" value="1"/>
</dbReference>
<dbReference type="SUPFAM" id="SSF54593">
    <property type="entry name" value="Glyoxalase/Bleomycin resistance protein/Dihydroxybiphenyl dioxygenase"/>
    <property type="match status" value="1"/>
</dbReference>
<dbReference type="AlphaFoldDB" id="A0A2S5T273"/>
<evidence type="ECO:0000313" key="5">
    <source>
        <dbReference type="Proteomes" id="UP000294772"/>
    </source>
</evidence>
<dbReference type="PANTHER" id="PTHR33990">
    <property type="entry name" value="PROTEIN YJDN-RELATED"/>
    <property type="match status" value="1"/>
</dbReference>
<dbReference type="Proteomes" id="UP000239406">
    <property type="component" value="Unassembled WGS sequence"/>
</dbReference>
<comment type="caution">
    <text evidence="2">The sequence shown here is derived from an EMBL/GenBank/DDBJ whole genome shotgun (WGS) entry which is preliminary data.</text>
</comment>
<dbReference type="Pfam" id="PF00903">
    <property type="entry name" value="Glyoxalase"/>
    <property type="match status" value="1"/>
</dbReference>
<keyword evidence="4" id="KW-1185">Reference proteome</keyword>
<dbReference type="PANTHER" id="PTHR33990:SF1">
    <property type="entry name" value="PROTEIN YJDN"/>
    <property type="match status" value="1"/>
</dbReference>
<dbReference type="OrthoDB" id="9795306at2"/>
<reference evidence="2 4" key="1">
    <citation type="submission" date="2018-02" db="EMBL/GenBank/DDBJ databases">
        <title>Reclassifiation of [Polyangium] brachysporum DSM 7029 as Guopingzhaonella breviflexa gen. nov., sp. nov., a member of the family Comamonadaceae.</title>
        <authorList>
            <person name="Tang B."/>
        </authorList>
    </citation>
    <scope>NUCLEOTIDE SEQUENCE [LARGE SCALE GENOMIC DNA]</scope>
    <source>
        <strain evidence="2 4">DSM 15344</strain>
    </source>
</reference>
<dbReference type="Gene3D" id="3.10.180.10">
    <property type="entry name" value="2,3-Dihydroxybiphenyl 1,2-Dioxygenase, domain 1"/>
    <property type="match status" value="1"/>
</dbReference>
<evidence type="ECO:0000313" key="3">
    <source>
        <dbReference type="EMBL" id="TCP08291.1"/>
    </source>
</evidence>
<proteinExistence type="predicted"/>
<dbReference type="EMBL" id="SLXF01000003">
    <property type="protein sequence ID" value="TCP08291.1"/>
    <property type="molecule type" value="Genomic_DNA"/>
</dbReference>
<protein>
    <submittedName>
        <fullName evidence="3">PhnB protein</fullName>
    </submittedName>
    <submittedName>
        <fullName evidence="2">VOC family protein</fullName>
    </submittedName>
</protein>
<evidence type="ECO:0000313" key="2">
    <source>
        <dbReference type="EMBL" id="PPE69115.1"/>
    </source>
</evidence>
<gene>
    <name evidence="2" type="ORF">C1702_13790</name>
    <name evidence="3" type="ORF">EV676_103324</name>
</gene>
<reference evidence="3 5" key="2">
    <citation type="submission" date="2019-03" db="EMBL/GenBank/DDBJ databases">
        <title>Genomic Encyclopedia of Type Strains, Phase IV (KMG-IV): sequencing the most valuable type-strain genomes for metagenomic binning, comparative biology and taxonomic classification.</title>
        <authorList>
            <person name="Goeker M."/>
        </authorList>
    </citation>
    <scope>NUCLEOTIDE SEQUENCE [LARGE SCALE GENOMIC DNA]</scope>
    <source>
        <strain evidence="3 5">DSM 15264</strain>
    </source>
</reference>
<dbReference type="InterPro" id="IPR028973">
    <property type="entry name" value="PhnB-like"/>
</dbReference>